<feature type="transmembrane region" description="Helical" evidence="2">
    <location>
        <begin position="35"/>
        <end position="53"/>
    </location>
</feature>
<feature type="region of interest" description="Disordered" evidence="1">
    <location>
        <begin position="58"/>
        <end position="83"/>
    </location>
</feature>
<dbReference type="AlphaFoldDB" id="A0AA37IYT1"/>
<evidence type="ECO:0000256" key="1">
    <source>
        <dbReference type="SAM" id="MobiDB-lite"/>
    </source>
</evidence>
<sequence length="83" mass="9216">MKQFFWKFCVLAIALTMLLTAGAFAEGTIGIVALGLYGLSTVCGIQWACAKVLEWEQPRQPRRAPRRSPEPQPAESEKPLRIA</sequence>
<keyword evidence="3" id="KW-0732">Signal</keyword>
<dbReference type="EMBL" id="BQKV01000041">
    <property type="protein sequence ID" value="GJN64748.1"/>
    <property type="molecule type" value="Genomic_DNA"/>
</dbReference>
<feature type="signal peptide" evidence="3">
    <location>
        <begin position="1"/>
        <end position="25"/>
    </location>
</feature>
<proteinExistence type="predicted"/>
<protein>
    <submittedName>
        <fullName evidence="4">Uncharacterized protein</fullName>
    </submittedName>
</protein>
<organism evidence="4 5">
    <name type="scientific">Faecalibacterium gallinarum</name>
    <dbReference type="NCBI Taxonomy" id="2903556"/>
    <lineage>
        <taxon>Bacteria</taxon>
        <taxon>Bacillati</taxon>
        <taxon>Bacillota</taxon>
        <taxon>Clostridia</taxon>
        <taxon>Eubacteriales</taxon>
        <taxon>Oscillospiraceae</taxon>
        <taxon>Faecalibacterium</taxon>
    </lineage>
</organism>
<dbReference type="Proteomes" id="UP001055185">
    <property type="component" value="Unassembled WGS sequence"/>
</dbReference>
<feature type="chain" id="PRO_5041445218" evidence="3">
    <location>
        <begin position="26"/>
        <end position="83"/>
    </location>
</feature>
<keyword evidence="2" id="KW-1133">Transmembrane helix</keyword>
<evidence type="ECO:0000313" key="5">
    <source>
        <dbReference type="Proteomes" id="UP001055185"/>
    </source>
</evidence>
<reference evidence="4" key="1">
    <citation type="journal article" date="2022" name="Int. J. Syst. Evol. Microbiol.">
        <title>Genome-based, phenotypic and chemotaxonomic classification of Faecalibacterium strains: proposal of three novel species Faecalibacterium duncaniae sp. nov., Faecalibacterium hattorii sp. nov. and Faecalibacterium gallinarum sp. nov. .</title>
        <authorList>
            <person name="Sakamoto M."/>
            <person name="Sakurai N."/>
            <person name="Tanno H."/>
            <person name="Iino T."/>
            <person name="Ohkuma M."/>
            <person name="Endo A."/>
        </authorList>
    </citation>
    <scope>NUCLEOTIDE SEQUENCE</scope>
    <source>
        <strain evidence="4">JCM 17207</strain>
    </source>
</reference>
<accession>A0AA37IYT1</accession>
<evidence type="ECO:0000256" key="3">
    <source>
        <dbReference type="SAM" id="SignalP"/>
    </source>
</evidence>
<keyword evidence="2" id="KW-0472">Membrane</keyword>
<keyword evidence="5" id="KW-1185">Reference proteome</keyword>
<evidence type="ECO:0000313" key="4">
    <source>
        <dbReference type="EMBL" id="GJN64748.1"/>
    </source>
</evidence>
<gene>
    <name evidence="4" type="ORF">JCM17207_13730</name>
</gene>
<comment type="caution">
    <text evidence="4">The sequence shown here is derived from an EMBL/GenBank/DDBJ whole genome shotgun (WGS) entry which is preliminary data.</text>
</comment>
<name>A0AA37IYT1_9FIRM</name>
<keyword evidence="2" id="KW-0812">Transmembrane</keyword>
<evidence type="ECO:0000256" key="2">
    <source>
        <dbReference type="SAM" id="Phobius"/>
    </source>
</evidence>